<evidence type="ECO:0000256" key="1">
    <source>
        <dbReference type="SAM" id="Phobius"/>
    </source>
</evidence>
<reference evidence="2" key="1">
    <citation type="submission" date="2023-04" db="EMBL/GenBank/DDBJ databases">
        <title>The human skin virome in hidradenitis suppurativa patients.</title>
        <authorList>
            <person name="Jansen D."/>
        </authorList>
    </citation>
    <scope>NUCLEOTIDE SEQUENCE</scope>
    <source>
        <strain evidence="2">VC3_JansenPhageH</strain>
    </source>
</reference>
<keyword evidence="1" id="KW-0812">Transmembrane</keyword>
<evidence type="ECO:0000313" key="2">
    <source>
        <dbReference type="EMBL" id="WLJ25931.1"/>
    </source>
</evidence>
<accession>A0AA49X2R0</accession>
<proteinExistence type="predicted"/>
<protein>
    <submittedName>
        <fullName evidence="2">Uncharacterized protein</fullName>
    </submittedName>
</protein>
<feature type="transmembrane region" description="Helical" evidence="1">
    <location>
        <begin position="20"/>
        <end position="44"/>
    </location>
</feature>
<name>A0AA49X2R0_9VIRU</name>
<dbReference type="EMBL" id="OQ890319">
    <property type="protein sequence ID" value="WLJ25931.1"/>
    <property type="molecule type" value="Genomic_DNA"/>
</dbReference>
<keyword evidence="1" id="KW-0472">Membrane</keyword>
<keyword evidence="1" id="KW-1133">Transmembrane helix</keyword>
<organism evidence="2">
    <name type="scientific">Firmicutes phage HS11</name>
    <dbReference type="NCBI Taxonomy" id="3056393"/>
    <lineage>
        <taxon>Viruses</taxon>
    </lineage>
</organism>
<sequence>MKRRKKIGWTFNPARMHPVIKTILMVGLGIATMGYMMAGSWMVYVLMTR</sequence>